<dbReference type="EMBL" id="BEXD01003998">
    <property type="protein sequence ID" value="GBC05268.1"/>
    <property type="molecule type" value="Genomic_DNA"/>
</dbReference>
<protein>
    <submittedName>
        <fullName evidence="1">Uncharacterized protein</fullName>
    </submittedName>
</protein>
<evidence type="ECO:0000313" key="1">
    <source>
        <dbReference type="EMBL" id="GBC05268.1"/>
    </source>
</evidence>
<accession>A0A2Z6RQD6</accession>
<sequence>MEGTASVIQIRDLVTHLPSLEDIGPKFGLNATDNGFMLFEHLYYIQNIRNKVLWELADLYASNSGLKSLTKTMT</sequence>
<dbReference type="Proteomes" id="UP000247702">
    <property type="component" value="Unassembled WGS sequence"/>
</dbReference>
<keyword evidence="2" id="KW-1185">Reference proteome</keyword>
<dbReference type="AlphaFoldDB" id="A0A2Z6RQD6"/>
<proteinExistence type="predicted"/>
<comment type="caution">
    <text evidence="1">The sequence shown here is derived from an EMBL/GenBank/DDBJ whole genome shotgun (WGS) entry which is preliminary data.</text>
</comment>
<reference evidence="1 2" key="1">
    <citation type="submission" date="2017-11" db="EMBL/GenBank/DDBJ databases">
        <title>The genome of Rhizophagus clarus HR1 reveals common genetic basis of auxotrophy among arbuscular mycorrhizal fungi.</title>
        <authorList>
            <person name="Kobayashi Y."/>
        </authorList>
    </citation>
    <scope>NUCLEOTIDE SEQUENCE [LARGE SCALE GENOMIC DNA]</scope>
    <source>
        <strain evidence="1 2">HR1</strain>
    </source>
</reference>
<name>A0A2Z6RQD6_9GLOM</name>
<gene>
    <name evidence="1" type="ORF">RclHR1_06140010</name>
</gene>
<organism evidence="1 2">
    <name type="scientific">Rhizophagus clarus</name>
    <dbReference type="NCBI Taxonomy" id="94130"/>
    <lineage>
        <taxon>Eukaryota</taxon>
        <taxon>Fungi</taxon>
        <taxon>Fungi incertae sedis</taxon>
        <taxon>Mucoromycota</taxon>
        <taxon>Glomeromycotina</taxon>
        <taxon>Glomeromycetes</taxon>
        <taxon>Glomerales</taxon>
        <taxon>Glomeraceae</taxon>
        <taxon>Rhizophagus</taxon>
    </lineage>
</organism>
<evidence type="ECO:0000313" key="2">
    <source>
        <dbReference type="Proteomes" id="UP000247702"/>
    </source>
</evidence>